<dbReference type="PaxDb" id="55529-EKX47768"/>
<protein>
    <submittedName>
        <fullName evidence="2 3">Uncharacterized protein</fullName>
    </submittedName>
</protein>
<dbReference type="EMBL" id="JH992988">
    <property type="protein sequence ID" value="EKX47768.1"/>
    <property type="molecule type" value="Genomic_DNA"/>
</dbReference>
<evidence type="ECO:0000313" key="3">
    <source>
        <dbReference type="EnsemblProtists" id="EKX47768"/>
    </source>
</evidence>
<dbReference type="KEGG" id="gtt:GUITHDRAFT_162571"/>
<sequence>MEANREEATWEVRSKIPCPDLHAWTMRGLALLLLVTIAVNLSIQRDEATTRVTCLRPPPLLYLRGGQQDKMKATRAGLEEAKKRWQQKKDRQTMQDEQETKSRHHAYVSQDVGHQSSSSYNESALFNLESMPSHISDNDKAAQEVGGWGMLVGGQEEFALHGLKNKSSSRRSNKVDKYEHLASLEESISQSEKELQMLRKRVTSVKPNHPLAEALDLKENSEAEDESFDDEDLLRDSDMYEKDGDYLLVNETDNEVVSSISNIQMVEELCSASQLKEGLPYQVVLDEHWGPSKEDSDLLSYEAGRLIGDMPLEVQIIDCNESDANILERFHECPDVLG</sequence>
<dbReference type="RefSeq" id="XP_005834748.1">
    <property type="nucleotide sequence ID" value="XM_005834691.1"/>
</dbReference>
<dbReference type="AlphaFoldDB" id="L1JGZ0"/>
<proteinExistence type="predicted"/>
<organism evidence="2">
    <name type="scientific">Guillardia theta (strain CCMP2712)</name>
    <name type="common">Cryptophyte</name>
    <dbReference type="NCBI Taxonomy" id="905079"/>
    <lineage>
        <taxon>Eukaryota</taxon>
        <taxon>Cryptophyceae</taxon>
        <taxon>Pyrenomonadales</taxon>
        <taxon>Geminigeraceae</taxon>
        <taxon>Guillardia</taxon>
    </lineage>
</organism>
<accession>L1JGZ0</accession>
<dbReference type="HOGENOM" id="CLU_822433_0_0_1"/>
<reference evidence="3" key="3">
    <citation type="submission" date="2016-03" db="UniProtKB">
        <authorList>
            <consortium name="EnsemblProtists"/>
        </authorList>
    </citation>
    <scope>IDENTIFICATION</scope>
</reference>
<feature type="compositionally biased region" description="Basic and acidic residues" evidence="1">
    <location>
        <begin position="80"/>
        <end position="101"/>
    </location>
</feature>
<evidence type="ECO:0000313" key="2">
    <source>
        <dbReference type="EMBL" id="EKX47768.1"/>
    </source>
</evidence>
<feature type="region of interest" description="Disordered" evidence="1">
    <location>
        <begin position="80"/>
        <end position="104"/>
    </location>
</feature>
<keyword evidence="4" id="KW-1185">Reference proteome</keyword>
<evidence type="ECO:0000313" key="4">
    <source>
        <dbReference type="Proteomes" id="UP000011087"/>
    </source>
</evidence>
<dbReference type="Proteomes" id="UP000011087">
    <property type="component" value="Unassembled WGS sequence"/>
</dbReference>
<reference evidence="4" key="2">
    <citation type="submission" date="2012-11" db="EMBL/GenBank/DDBJ databases">
        <authorList>
            <person name="Kuo A."/>
            <person name="Curtis B.A."/>
            <person name="Tanifuji G."/>
            <person name="Burki F."/>
            <person name="Gruber A."/>
            <person name="Irimia M."/>
            <person name="Maruyama S."/>
            <person name="Arias M.C."/>
            <person name="Ball S.G."/>
            <person name="Gile G.H."/>
            <person name="Hirakawa Y."/>
            <person name="Hopkins J.F."/>
            <person name="Rensing S.A."/>
            <person name="Schmutz J."/>
            <person name="Symeonidi A."/>
            <person name="Elias M."/>
            <person name="Eveleigh R.J."/>
            <person name="Herman E.K."/>
            <person name="Klute M.J."/>
            <person name="Nakayama T."/>
            <person name="Obornik M."/>
            <person name="Reyes-Prieto A."/>
            <person name="Armbrust E.V."/>
            <person name="Aves S.J."/>
            <person name="Beiko R.G."/>
            <person name="Coutinho P."/>
            <person name="Dacks J.B."/>
            <person name="Durnford D.G."/>
            <person name="Fast N.M."/>
            <person name="Green B.R."/>
            <person name="Grisdale C."/>
            <person name="Hempe F."/>
            <person name="Henrissat B."/>
            <person name="Hoppner M.P."/>
            <person name="Ishida K.-I."/>
            <person name="Kim E."/>
            <person name="Koreny L."/>
            <person name="Kroth P.G."/>
            <person name="Liu Y."/>
            <person name="Malik S.-B."/>
            <person name="Maier U.G."/>
            <person name="McRose D."/>
            <person name="Mock T."/>
            <person name="Neilson J.A."/>
            <person name="Onodera N.T."/>
            <person name="Poole A.M."/>
            <person name="Pritham E.J."/>
            <person name="Richards T.A."/>
            <person name="Rocap G."/>
            <person name="Roy S.W."/>
            <person name="Sarai C."/>
            <person name="Schaack S."/>
            <person name="Shirato S."/>
            <person name="Slamovits C.H."/>
            <person name="Spencer D.F."/>
            <person name="Suzuki S."/>
            <person name="Worden A.Z."/>
            <person name="Zauner S."/>
            <person name="Barry K."/>
            <person name="Bell C."/>
            <person name="Bharti A.K."/>
            <person name="Crow J.A."/>
            <person name="Grimwood J."/>
            <person name="Kramer R."/>
            <person name="Lindquist E."/>
            <person name="Lucas S."/>
            <person name="Salamov A."/>
            <person name="McFadden G.I."/>
            <person name="Lane C.E."/>
            <person name="Keeling P.J."/>
            <person name="Gray M.W."/>
            <person name="Grigoriev I.V."/>
            <person name="Archibald J.M."/>
        </authorList>
    </citation>
    <scope>NUCLEOTIDE SEQUENCE</scope>
    <source>
        <strain evidence="4">CCMP2712</strain>
    </source>
</reference>
<dbReference type="GeneID" id="17304407"/>
<reference evidence="2 4" key="1">
    <citation type="journal article" date="2012" name="Nature">
        <title>Algal genomes reveal evolutionary mosaicism and the fate of nucleomorphs.</title>
        <authorList>
            <consortium name="DOE Joint Genome Institute"/>
            <person name="Curtis B.A."/>
            <person name="Tanifuji G."/>
            <person name="Burki F."/>
            <person name="Gruber A."/>
            <person name="Irimia M."/>
            <person name="Maruyama S."/>
            <person name="Arias M.C."/>
            <person name="Ball S.G."/>
            <person name="Gile G.H."/>
            <person name="Hirakawa Y."/>
            <person name="Hopkins J.F."/>
            <person name="Kuo A."/>
            <person name="Rensing S.A."/>
            <person name="Schmutz J."/>
            <person name="Symeonidi A."/>
            <person name="Elias M."/>
            <person name="Eveleigh R.J."/>
            <person name="Herman E.K."/>
            <person name="Klute M.J."/>
            <person name="Nakayama T."/>
            <person name="Obornik M."/>
            <person name="Reyes-Prieto A."/>
            <person name="Armbrust E.V."/>
            <person name="Aves S.J."/>
            <person name="Beiko R.G."/>
            <person name="Coutinho P."/>
            <person name="Dacks J.B."/>
            <person name="Durnford D.G."/>
            <person name="Fast N.M."/>
            <person name="Green B.R."/>
            <person name="Grisdale C.J."/>
            <person name="Hempel F."/>
            <person name="Henrissat B."/>
            <person name="Hoppner M.P."/>
            <person name="Ishida K."/>
            <person name="Kim E."/>
            <person name="Koreny L."/>
            <person name="Kroth P.G."/>
            <person name="Liu Y."/>
            <person name="Malik S.B."/>
            <person name="Maier U.G."/>
            <person name="McRose D."/>
            <person name="Mock T."/>
            <person name="Neilson J.A."/>
            <person name="Onodera N.T."/>
            <person name="Poole A.M."/>
            <person name="Pritham E.J."/>
            <person name="Richards T.A."/>
            <person name="Rocap G."/>
            <person name="Roy S.W."/>
            <person name="Sarai C."/>
            <person name="Schaack S."/>
            <person name="Shirato S."/>
            <person name="Slamovits C.H."/>
            <person name="Spencer D.F."/>
            <person name="Suzuki S."/>
            <person name="Worden A.Z."/>
            <person name="Zauner S."/>
            <person name="Barry K."/>
            <person name="Bell C."/>
            <person name="Bharti A.K."/>
            <person name="Crow J.A."/>
            <person name="Grimwood J."/>
            <person name="Kramer R."/>
            <person name="Lindquist E."/>
            <person name="Lucas S."/>
            <person name="Salamov A."/>
            <person name="McFadden G.I."/>
            <person name="Lane C.E."/>
            <person name="Keeling P.J."/>
            <person name="Gray M.W."/>
            <person name="Grigoriev I.V."/>
            <person name="Archibald J.M."/>
        </authorList>
    </citation>
    <scope>NUCLEOTIDE SEQUENCE</scope>
    <source>
        <strain evidence="2 4">CCMP2712</strain>
    </source>
</reference>
<name>L1JGZ0_GUITC</name>
<evidence type="ECO:0000256" key="1">
    <source>
        <dbReference type="SAM" id="MobiDB-lite"/>
    </source>
</evidence>
<gene>
    <name evidence="2" type="ORF">GUITHDRAFT_162571</name>
</gene>
<dbReference type="EnsemblProtists" id="EKX47768">
    <property type="protein sequence ID" value="EKX47768"/>
    <property type="gene ID" value="GUITHDRAFT_162571"/>
</dbReference>